<dbReference type="InterPro" id="IPR015424">
    <property type="entry name" value="PyrdxlP-dep_Trfase"/>
</dbReference>
<name>D8S0H2_SELML</name>
<evidence type="ECO:0000313" key="2">
    <source>
        <dbReference type="EMBL" id="EFJ22051.1"/>
    </source>
</evidence>
<dbReference type="HOGENOM" id="CLU_015216_0_0_1"/>
<evidence type="ECO:0000313" key="3">
    <source>
        <dbReference type="Proteomes" id="UP000001514"/>
    </source>
</evidence>
<evidence type="ECO:0000259" key="1">
    <source>
        <dbReference type="Pfam" id="PF00266"/>
    </source>
</evidence>
<accession>D8S0H2</accession>
<dbReference type="PANTHER" id="PTHR14237">
    <property type="entry name" value="MOLYBDOPTERIN COFACTOR SULFURASE MOSC"/>
    <property type="match status" value="1"/>
</dbReference>
<proteinExistence type="predicted"/>
<dbReference type="AlphaFoldDB" id="D8S0H2"/>
<dbReference type="OMA" id="ISHYEDR"/>
<gene>
    <name evidence="2" type="ORF">SELMODRAFT_416810</name>
</gene>
<dbReference type="InParanoid" id="D8S0H2"/>
<dbReference type="EMBL" id="GL377597">
    <property type="protein sequence ID" value="EFJ22051.1"/>
    <property type="molecule type" value="Genomic_DNA"/>
</dbReference>
<feature type="domain" description="Aminotransferase class V" evidence="1">
    <location>
        <begin position="145"/>
        <end position="284"/>
    </location>
</feature>
<reference evidence="2 3" key="1">
    <citation type="journal article" date="2011" name="Science">
        <title>The Selaginella genome identifies genetic changes associated with the evolution of vascular plants.</title>
        <authorList>
            <person name="Banks J.A."/>
            <person name="Nishiyama T."/>
            <person name="Hasebe M."/>
            <person name="Bowman J.L."/>
            <person name="Gribskov M."/>
            <person name="dePamphilis C."/>
            <person name="Albert V.A."/>
            <person name="Aono N."/>
            <person name="Aoyama T."/>
            <person name="Ambrose B.A."/>
            <person name="Ashton N.W."/>
            <person name="Axtell M.J."/>
            <person name="Barker E."/>
            <person name="Barker M.S."/>
            <person name="Bennetzen J.L."/>
            <person name="Bonawitz N.D."/>
            <person name="Chapple C."/>
            <person name="Cheng C."/>
            <person name="Correa L.G."/>
            <person name="Dacre M."/>
            <person name="DeBarry J."/>
            <person name="Dreyer I."/>
            <person name="Elias M."/>
            <person name="Engstrom E.M."/>
            <person name="Estelle M."/>
            <person name="Feng L."/>
            <person name="Finet C."/>
            <person name="Floyd S.K."/>
            <person name="Frommer W.B."/>
            <person name="Fujita T."/>
            <person name="Gramzow L."/>
            <person name="Gutensohn M."/>
            <person name="Harholt J."/>
            <person name="Hattori M."/>
            <person name="Heyl A."/>
            <person name="Hirai T."/>
            <person name="Hiwatashi Y."/>
            <person name="Ishikawa M."/>
            <person name="Iwata M."/>
            <person name="Karol K.G."/>
            <person name="Koehler B."/>
            <person name="Kolukisaoglu U."/>
            <person name="Kubo M."/>
            <person name="Kurata T."/>
            <person name="Lalonde S."/>
            <person name="Li K."/>
            <person name="Li Y."/>
            <person name="Litt A."/>
            <person name="Lyons E."/>
            <person name="Manning G."/>
            <person name="Maruyama T."/>
            <person name="Michael T.P."/>
            <person name="Mikami K."/>
            <person name="Miyazaki S."/>
            <person name="Morinaga S."/>
            <person name="Murata T."/>
            <person name="Mueller-Roeber B."/>
            <person name="Nelson D.R."/>
            <person name="Obara M."/>
            <person name="Oguri Y."/>
            <person name="Olmstead R.G."/>
            <person name="Onodera N."/>
            <person name="Petersen B.L."/>
            <person name="Pils B."/>
            <person name="Prigge M."/>
            <person name="Rensing S.A."/>
            <person name="Riano-Pachon D.M."/>
            <person name="Roberts A.W."/>
            <person name="Sato Y."/>
            <person name="Scheller H.V."/>
            <person name="Schulz B."/>
            <person name="Schulz C."/>
            <person name="Shakirov E.V."/>
            <person name="Shibagaki N."/>
            <person name="Shinohara N."/>
            <person name="Shippen D.E."/>
            <person name="Soerensen I."/>
            <person name="Sotooka R."/>
            <person name="Sugimoto N."/>
            <person name="Sugita M."/>
            <person name="Sumikawa N."/>
            <person name="Tanurdzic M."/>
            <person name="Theissen G."/>
            <person name="Ulvskov P."/>
            <person name="Wakazuki S."/>
            <person name="Weng J.K."/>
            <person name="Willats W.W."/>
            <person name="Wipf D."/>
            <person name="Wolf P.G."/>
            <person name="Yang L."/>
            <person name="Zimmer A.D."/>
            <person name="Zhu Q."/>
            <person name="Mitros T."/>
            <person name="Hellsten U."/>
            <person name="Loque D."/>
            <person name="Otillar R."/>
            <person name="Salamov A."/>
            <person name="Schmutz J."/>
            <person name="Shapiro H."/>
            <person name="Lindquist E."/>
            <person name="Lucas S."/>
            <person name="Rokhsar D."/>
            <person name="Grigoriev I.V."/>
        </authorList>
    </citation>
    <scope>NUCLEOTIDE SEQUENCE [LARGE SCALE GENOMIC DNA]</scope>
</reference>
<dbReference type="PANTHER" id="PTHR14237:SF76">
    <property type="entry name" value="OS03G0765800 PROTEIN"/>
    <property type="match status" value="1"/>
</dbReference>
<protein>
    <recommendedName>
        <fullName evidence="1">Aminotransferase class V domain-containing protein</fullName>
    </recommendedName>
</protein>
<dbReference type="KEGG" id="smo:SELMODRAFT_416810"/>
<dbReference type="eggNOG" id="KOG2142">
    <property type="taxonomic scope" value="Eukaryota"/>
</dbReference>
<dbReference type="Gramene" id="EFJ22051">
    <property type="protein sequence ID" value="EFJ22051"/>
    <property type="gene ID" value="SELMODRAFT_416810"/>
</dbReference>
<dbReference type="Proteomes" id="UP000001514">
    <property type="component" value="Unassembled WGS sequence"/>
</dbReference>
<dbReference type="SUPFAM" id="SSF53383">
    <property type="entry name" value="PLP-dependent transferases"/>
    <property type="match status" value="1"/>
</dbReference>
<organism evidence="3">
    <name type="scientific">Selaginella moellendorffii</name>
    <name type="common">Spikemoss</name>
    <dbReference type="NCBI Taxonomy" id="88036"/>
    <lineage>
        <taxon>Eukaryota</taxon>
        <taxon>Viridiplantae</taxon>
        <taxon>Streptophyta</taxon>
        <taxon>Embryophyta</taxon>
        <taxon>Tracheophyta</taxon>
        <taxon>Lycopodiopsida</taxon>
        <taxon>Selaginellales</taxon>
        <taxon>Selaginellaceae</taxon>
        <taxon>Selaginella</taxon>
    </lineage>
</organism>
<dbReference type="Pfam" id="PF00266">
    <property type="entry name" value="Aminotran_5"/>
    <property type="match status" value="1"/>
</dbReference>
<sequence>MGLVWEDLPDLHSAQAAFLELYPEYQATCAIDSLRRTEYPHLDEDRHACFDYGGIGIFSSREHQNFALAYAPTSLVSHALYEDSRSIEGTMRARILAHLGLDERDYSIVFAADSCSALRLLVDSFHFGRILLGYDFKNEGLSRIEESARATGAKVVHATLSSTGFGIDRRSLQRKLKKHKREFKGLFAYPIVSRVTGTKNSVEWIKEARDNGWCVLLDVSGIGAASSSMDLAGLSPDFLVGSFYKVFGMDPTGFGCLVVKKSMLGDCSGGRAAGMVKVVKAHSSFLQIPESFKQKSESYDAAASLSSRKDNGMNPQRRLEVAKPKPLKESVSPSVKLTRSSEFQATRYYYSTSRASSFHGLHHAEKLAELASMRQDSLLGWLRASLLLLRHPSPGRPGLVTFHSPEDSGPALAFSLSDNSGEFLDPELVQRLANRSNISLGTGAIQARPAAMEENSYFCVRKLEASSSSVQSVLCATLGLVTTFGDVFQLWEFVAQFLDPGFCSRELLQYQGLDQETVFL</sequence>
<dbReference type="InterPro" id="IPR000192">
    <property type="entry name" value="Aminotrans_V_dom"/>
</dbReference>
<dbReference type="OrthoDB" id="10264306at2759"/>
<dbReference type="Gene3D" id="3.40.640.10">
    <property type="entry name" value="Type I PLP-dependent aspartate aminotransferase-like (Major domain)"/>
    <property type="match status" value="1"/>
</dbReference>
<keyword evidence="3" id="KW-1185">Reference proteome</keyword>
<dbReference type="STRING" id="88036.D8S0H2"/>
<dbReference type="InterPro" id="IPR015421">
    <property type="entry name" value="PyrdxlP-dep_Trfase_major"/>
</dbReference>